<evidence type="ECO:0000313" key="4">
    <source>
        <dbReference type="EMBL" id="PDQ20865.1"/>
    </source>
</evidence>
<dbReference type="Pfam" id="PF13523">
    <property type="entry name" value="Acetyltransf_8"/>
    <property type="match status" value="1"/>
</dbReference>
<evidence type="ECO:0000313" key="5">
    <source>
        <dbReference type="Proteomes" id="UP000219182"/>
    </source>
</evidence>
<dbReference type="Proteomes" id="UP000219182">
    <property type="component" value="Unassembled WGS sequence"/>
</dbReference>
<feature type="domain" description="N-acetyltransferase" evidence="3">
    <location>
        <begin position="12"/>
        <end position="170"/>
    </location>
</feature>
<sequence>MPPERVKQEDRYQFRPVTEKDLPMIAGWLAEPHVAEWWGDPEKEIADIREHIDSISVEPLIIELDGRPIGYLQSYDPHLEDGHPYRDQPFGTLGIDLSIGRPELVGCGHGSAIVRQFVQELFEEGAPRVIIDPHPANGRAIRAYEKAGFRAIDRRQSEYGDALLMAVGADLDDAEEGQ</sequence>
<dbReference type="AlphaFoldDB" id="A0A2A6FGK9"/>
<dbReference type="InterPro" id="IPR000182">
    <property type="entry name" value="GNAT_dom"/>
</dbReference>
<dbReference type="RefSeq" id="WP_097573911.1">
    <property type="nucleotide sequence ID" value="NZ_NWQG01000063.1"/>
</dbReference>
<dbReference type="CDD" id="cd04301">
    <property type="entry name" value="NAT_SF"/>
    <property type="match status" value="1"/>
</dbReference>
<dbReference type="Gene3D" id="3.40.630.30">
    <property type="match status" value="1"/>
</dbReference>
<dbReference type="PANTHER" id="PTHR31438:SF1">
    <property type="entry name" value="LYSINE N-ACYLTRANSFERASE C17G9.06C-RELATED"/>
    <property type="match status" value="1"/>
</dbReference>
<dbReference type="InterPro" id="IPR016181">
    <property type="entry name" value="Acyl_CoA_acyltransferase"/>
</dbReference>
<evidence type="ECO:0000259" key="3">
    <source>
        <dbReference type="PROSITE" id="PS51186"/>
    </source>
</evidence>
<gene>
    <name evidence="4" type="ORF">CN311_11895</name>
</gene>
<accession>A0A2A6FGK9</accession>
<dbReference type="GO" id="GO:0019290">
    <property type="term" value="P:siderophore biosynthetic process"/>
    <property type="evidence" value="ECO:0007669"/>
    <property type="project" value="InterPro"/>
</dbReference>
<organism evidence="4 5">
    <name type="scientific">Mesorhizobium sanjuanii</name>
    <dbReference type="NCBI Taxonomy" id="2037900"/>
    <lineage>
        <taxon>Bacteria</taxon>
        <taxon>Pseudomonadati</taxon>
        <taxon>Pseudomonadota</taxon>
        <taxon>Alphaproteobacteria</taxon>
        <taxon>Hyphomicrobiales</taxon>
        <taxon>Phyllobacteriaceae</taxon>
        <taxon>Mesorhizobium</taxon>
    </lineage>
</organism>
<dbReference type="GO" id="GO:0046677">
    <property type="term" value="P:response to antibiotic"/>
    <property type="evidence" value="ECO:0007669"/>
    <property type="project" value="UniProtKB-KW"/>
</dbReference>
<dbReference type="PANTHER" id="PTHR31438">
    <property type="entry name" value="LYSINE N-ACYLTRANSFERASE C17G9.06C-RELATED"/>
    <property type="match status" value="1"/>
</dbReference>
<dbReference type="SUPFAM" id="SSF55729">
    <property type="entry name" value="Acyl-CoA N-acyltransferases (Nat)"/>
    <property type="match status" value="1"/>
</dbReference>
<dbReference type="EMBL" id="NWQG01000063">
    <property type="protein sequence ID" value="PDQ20865.1"/>
    <property type="molecule type" value="Genomic_DNA"/>
</dbReference>
<dbReference type="PROSITE" id="PS51186">
    <property type="entry name" value="GNAT"/>
    <property type="match status" value="1"/>
</dbReference>
<proteinExistence type="predicted"/>
<comment type="caution">
    <text evidence="4">The sequence shown here is derived from an EMBL/GenBank/DDBJ whole genome shotgun (WGS) entry which is preliminary data.</text>
</comment>
<keyword evidence="2" id="KW-0046">Antibiotic resistance</keyword>
<reference evidence="4 5" key="1">
    <citation type="submission" date="2017-09" db="EMBL/GenBank/DDBJ databases">
        <title>Mesorhizobum sanjuanii sp. nov. isolated from nodules of Lotus tenuis in saline-alkaline lowlands of Flooding Pampa.</title>
        <authorList>
            <person name="Sannazzaro A.I."/>
            <person name="Torres Tejerizo G.A."/>
            <person name="Fontana F."/>
            <person name="Cumpa Velazquez L.M."/>
            <person name="Hansen L."/>
            <person name="Pistorio M."/>
            <person name="Estrella M.J."/>
        </authorList>
    </citation>
    <scope>NUCLEOTIDE SEQUENCE [LARGE SCALE GENOMIC DNA]</scope>
    <source>
        <strain evidence="4 5">BSA136</strain>
    </source>
</reference>
<dbReference type="SMART" id="SM01006">
    <property type="entry name" value="AlcB"/>
    <property type="match status" value="1"/>
</dbReference>
<dbReference type="InterPro" id="IPR019432">
    <property type="entry name" value="Acyltransferase_MbtK/IucB-like"/>
</dbReference>
<evidence type="ECO:0000256" key="1">
    <source>
        <dbReference type="ARBA" id="ARBA00004924"/>
    </source>
</evidence>
<protein>
    <submittedName>
        <fullName evidence="4">GNAT family N-acetyltransferase</fullName>
    </submittedName>
</protein>
<dbReference type="GO" id="GO:0016410">
    <property type="term" value="F:N-acyltransferase activity"/>
    <property type="evidence" value="ECO:0007669"/>
    <property type="project" value="TreeGrafter"/>
</dbReference>
<keyword evidence="4" id="KW-0808">Transferase</keyword>
<evidence type="ECO:0000256" key="2">
    <source>
        <dbReference type="ARBA" id="ARBA00023251"/>
    </source>
</evidence>
<keyword evidence="5" id="KW-1185">Reference proteome</keyword>
<comment type="pathway">
    <text evidence="1">Siderophore biosynthesis.</text>
</comment>
<name>A0A2A6FGK9_9HYPH</name>